<dbReference type="AlphaFoldDB" id="A0AAU7DME5"/>
<dbReference type="InterPro" id="IPR012334">
    <property type="entry name" value="Pectin_lyas_fold"/>
</dbReference>
<dbReference type="RefSeq" id="WP_348263167.1">
    <property type="nucleotide sequence ID" value="NZ_CP121196.1"/>
</dbReference>
<keyword evidence="1" id="KW-0732">Signal</keyword>
<dbReference type="EMBL" id="CP121196">
    <property type="protein sequence ID" value="XBH17941.1"/>
    <property type="molecule type" value="Genomic_DNA"/>
</dbReference>
<gene>
    <name evidence="2" type="ORF">P8935_01100</name>
</gene>
<name>A0AAU7DME5_9BACT</name>
<dbReference type="InterPro" id="IPR011050">
    <property type="entry name" value="Pectin_lyase_fold/virulence"/>
</dbReference>
<protein>
    <submittedName>
        <fullName evidence="2">Coagulation factor 5/8 type domain-containing protein</fullName>
    </submittedName>
</protein>
<feature type="signal peptide" evidence="1">
    <location>
        <begin position="1"/>
        <end position="30"/>
    </location>
</feature>
<evidence type="ECO:0000313" key="2">
    <source>
        <dbReference type="EMBL" id="XBH17941.1"/>
    </source>
</evidence>
<feature type="chain" id="PRO_5043526234" evidence="1">
    <location>
        <begin position="31"/>
        <end position="593"/>
    </location>
</feature>
<accession>A0AAU7DME5</accession>
<dbReference type="InterPro" id="IPR059186">
    <property type="entry name" value="SACTE_4363"/>
</dbReference>
<evidence type="ECO:0000256" key="1">
    <source>
        <dbReference type="SAM" id="SignalP"/>
    </source>
</evidence>
<dbReference type="Gene3D" id="2.160.20.10">
    <property type="entry name" value="Single-stranded right-handed beta-helix, Pectin lyase-like"/>
    <property type="match status" value="1"/>
</dbReference>
<sequence>MSKKLLDIFFGSRFATIAGASFLAASFLFAATCAQTLSPKTPAHLDLGPNILLFDPSMPMAEIQARIDKVYAIQQHSEFGTARYAFLFLPGDYQVDIPVGFYTQVLGLGATPDAVHITGNVHSDASLPRNNATCTFWRGVEGFSVTPTDGTMQWAVSQAVPFRRMHIRGNIVLHQKGGWASGGWMSDSLIDGNVGAGPQQQWISRNSEWGGWTGANWNMVFVGIPNPPQGEWPQPPYTKVDKTPIVREKPFLEVDAKGNWSVRIPALQTDSKGITWHGGSTPGRSIPLSQFYIAHADKDTAATMNAQLVEGKNLLLAPGIYDLNQPIQITRPETIVIGLGFATLHPTNGNAAITTADVDGIDIAGLLFDAGEKISPVLVEVGPQGSHASHAKNPIFLHDVFFRDGGAGAGSVKANLSVNSNDTIIDHTWIWRADHGRGVGWTSNLSDNGLVVNGNHVTAYGLFVEHHQQFQVLWNGNHGRTYFYQSEIPYDPPDQSSYTSAPATNGWASYKVADDVTSHEAWGLGIYSVFRHPNVELTRAIEVPVAPGVRFHHMITVALDNLGEISNVIDDKGGPTHVAPNRIDPKVAEFPTQ</sequence>
<dbReference type="CDD" id="cd23669">
    <property type="entry name" value="GH55_SacteLam55A-like"/>
    <property type="match status" value="1"/>
</dbReference>
<dbReference type="SUPFAM" id="SSF51126">
    <property type="entry name" value="Pectin lyase-like"/>
    <property type="match status" value="1"/>
</dbReference>
<reference evidence="2" key="1">
    <citation type="submission" date="2023-03" db="EMBL/GenBank/DDBJ databases">
        <title>Edaphobacter sp.</title>
        <authorList>
            <person name="Huber K.J."/>
            <person name="Papendorf J."/>
            <person name="Pilke C."/>
            <person name="Bunk B."/>
            <person name="Sproeer C."/>
            <person name="Pester M."/>
        </authorList>
    </citation>
    <scope>NUCLEOTIDE SEQUENCE</scope>
    <source>
        <strain evidence="2">DSM 110680</strain>
    </source>
</reference>
<proteinExistence type="predicted"/>
<organism evidence="2">
    <name type="scientific">Telmatobacter sp. DSM 110680</name>
    <dbReference type="NCBI Taxonomy" id="3036704"/>
    <lineage>
        <taxon>Bacteria</taxon>
        <taxon>Pseudomonadati</taxon>
        <taxon>Acidobacteriota</taxon>
        <taxon>Terriglobia</taxon>
        <taxon>Terriglobales</taxon>
        <taxon>Acidobacteriaceae</taxon>
        <taxon>Telmatobacter</taxon>
    </lineage>
</organism>